<keyword evidence="1" id="KW-1133">Transmembrane helix</keyword>
<keyword evidence="3" id="KW-1185">Reference proteome</keyword>
<evidence type="ECO:0000313" key="3">
    <source>
        <dbReference type="Proteomes" id="UP000499080"/>
    </source>
</evidence>
<keyword evidence="1" id="KW-0812">Transmembrane</keyword>
<feature type="transmembrane region" description="Helical" evidence="1">
    <location>
        <begin position="20"/>
        <end position="40"/>
    </location>
</feature>
<reference evidence="2 3" key="1">
    <citation type="journal article" date="2019" name="Sci. Rep.">
        <title>Orb-weaving spider Araneus ventricosus genome elucidates the spidroin gene catalogue.</title>
        <authorList>
            <person name="Kono N."/>
            <person name="Nakamura H."/>
            <person name="Ohtoshi R."/>
            <person name="Moran D.A.P."/>
            <person name="Shinohara A."/>
            <person name="Yoshida Y."/>
            <person name="Fujiwara M."/>
            <person name="Mori M."/>
            <person name="Tomita M."/>
            <person name="Arakawa K."/>
        </authorList>
    </citation>
    <scope>NUCLEOTIDE SEQUENCE [LARGE SCALE GENOMIC DNA]</scope>
</reference>
<dbReference type="EMBL" id="BGPR01076899">
    <property type="protein sequence ID" value="GBL63160.1"/>
    <property type="molecule type" value="Genomic_DNA"/>
</dbReference>
<accession>A0A4Y1ZQM6</accession>
<feature type="transmembrane region" description="Helical" evidence="1">
    <location>
        <begin position="83"/>
        <end position="104"/>
    </location>
</feature>
<organism evidence="2 3">
    <name type="scientific">Araneus ventricosus</name>
    <name type="common">Orbweaver spider</name>
    <name type="synonym">Epeira ventricosa</name>
    <dbReference type="NCBI Taxonomy" id="182803"/>
    <lineage>
        <taxon>Eukaryota</taxon>
        <taxon>Metazoa</taxon>
        <taxon>Ecdysozoa</taxon>
        <taxon>Arthropoda</taxon>
        <taxon>Chelicerata</taxon>
        <taxon>Arachnida</taxon>
        <taxon>Araneae</taxon>
        <taxon>Araneomorphae</taxon>
        <taxon>Entelegynae</taxon>
        <taxon>Araneoidea</taxon>
        <taxon>Araneidae</taxon>
        <taxon>Araneus</taxon>
    </lineage>
</organism>
<evidence type="ECO:0000313" key="2">
    <source>
        <dbReference type="EMBL" id="GBL63160.1"/>
    </source>
</evidence>
<dbReference type="Proteomes" id="UP000499080">
    <property type="component" value="Unassembled WGS sequence"/>
</dbReference>
<name>A0A4Y1ZQM6_ARAVE</name>
<sequence length="123" mass="13847">MTVILHPEEFRSTIQSLSVVCLFIASSVAYMGLVLSGSLVHEAASDLWLKAHEILSRKPEVNSFQQRFLSIVEKNLHVTVWKILPITRSFILATLGTVFTYCLLLDNIRTLKGIADIRNVSYV</sequence>
<proteinExistence type="predicted"/>
<dbReference type="OrthoDB" id="6420109at2759"/>
<comment type="caution">
    <text evidence="2">The sequence shown here is derived from an EMBL/GenBank/DDBJ whole genome shotgun (WGS) entry which is preliminary data.</text>
</comment>
<dbReference type="AlphaFoldDB" id="A0A4Y1ZQM6"/>
<gene>
    <name evidence="2" type="ORF">AVEN_3985_1</name>
</gene>
<keyword evidence="1" id="KW-0472">Membrane</keyword>
<protein>
    <submittedName>
        <fullName evidence="2">Uncharacterized protein</fullName>
    </submittedName>
</protein>
<evidence type="ECO:0000256" key="1">
    <source>
        <dbReference type="SAM" id="Phobius"/>
    </source>
</evidence>